<proteinExistence type="predicted"/>
<dbReference type="AlphaFoldDB" id="A0A1G6IVD3"/>
<gene>
    <name evidence="2" type="ORF">SAMN05216174_101117</name>
</gene>
<keyword evidence="3" id="KW-1185">Reference proteome</keyword>
<reference evidence="3" key="1">
    <citation type="submission" date="2016-10" db="EMBL/GenBank/DDBJ databases">
        <authorList>
            <person name="Varghese N."/>
            <person name="Submissions S."/>
        </authorList>
    </citation>
    <scope>NUCLEOTIDE SEQUENCE [LARGE SCALE GENOMIC DNA]</scope>
    <source>
        <strain evidence="3">IBRC-M 10403</strain>
    </source>
</reference>
<dbReference type="RefSeq" id="WP_091446963.1">
    <property type="nucleotide sequence ID" value="NZ_FMZZ01000001.1"/>
</dbReference>
<sequence length="69" mass="7172">MEYLAAGALLLVGLVVLAGFLVGLLRRVGRVRGAVVSTSRGVGDRVGLLRARLAALRVAVEARKAKSDS</sequence>
<evidence type="ECO:0000256" key="1">
    <source>
        <dbReference type="SAM" id="Phobius"/>
    </source>
</evidence>
<protein>
    <submittedName>
        <fullName evidence="2">Uncharacterized protein</fullName>
    </submittedName>
</protein>
<evidence type="ECO:0000313" key="2">
    <source>
        <dbReference type="EMBL" id="SDC10469.1"/>
    </source>
</evidence>
<keyword evidence="1" id="KW-0472">Membrane</keyword>
<feature type="transmembrane region" description="Helical" evidence="1">
    <location>
        <begin position="6"/>
        <end position="25"/>
    </location>
</feature>
<accession>A0A1G6IVD3</accession>
<organism evidence="2 3">
    <name type="scientific">Actinokineospora iranica</name>
    <dbReference type="NCBI Taxonomy" id="1271860"/>
    <lineage>
        <taxon>Bacteria</taxon>
        <taxon>Bacillati</taxon>
        <taxon>Actinomycetota</taxon>
        <taxon>Actinomycetes</taxon>
        <taxon>Pseudonocardiales</taxon>
        <taxon>Pseudonocardiaceae</taxon>
        <taxon>Actinokineospora</taxon>
    </lineage>
</organism>
<evidence type="ECO:0000313" key="3">
    <source>
        <dbReference type="Proteomes" id="UP000199501"/>
    </source>
</evidence>
<dbReference type="STRING" id="1271860.SAMN05216174_101117"/>
<dbReference type="Proteomes" id="UP000199501">
    <property type="component" value="Unassembled WGS sequence"/>
</dbReference>
<dbReference type="EMBL" id="FMZZ01000001">
    <property type="protein sequence ID" value="SDC10469.1"/>
    <property type="molecule type" value="Genomic_DNA"/>
</dbReference>
<keyword evidence="1" id="KW-0812">Transmembrane</keyword>
<keyword evidence="1" id="KW-1133">Transmembrane helix</keyword>
<name>A0A1G6IVD3_9PSEU</name>